<dbReference type="PANTHER" id="PTHR47572:SF4">
    <property type="entry name" value="LACTONASE DRP35"/>
    <property type="match status" value="1"/>
</dbReference>
<keyword evidence="2" id="KW-0378">Hydrolase</keyword>
<dbReference type="EMBL" id="SMRT01000004">
    <property type="protein sequence ID" value="TDF98033.1"/>
    <property type="molecule type" value="Genomic_DNA"/>
</dbReference>
<evidence type="ECO:0000256" key="4">
    <source>
        <dbReference type="PIRSR" id="PIRSR605511-2"/>
    </source>
</evidence>
<name>A0A4R5KQK3_9BACL</name>
<dbReference type="Gene3D" id="2.120.10.30">
    <property type="entry name" value="TolB, C-terminal domain"/>
    <property type="match status" value="1"/>
</dbReference>
<evidence type="ECO:0000256" key="3">
    <source>
        <dbReference type="PIRSR" id="PIRSR605511-1"/>
    </source>
</evidence>
<dbReference type="AlphaFoldDB" id="A0A4R5KQK3"/>
<dbReference type="GO" id="GO:0016787">
    <property type="term" value="F:hydrolase activity"/>
    <property type="evidence" value="ECO:0007669"/>
    <property type="project" value="UniProtKB-KW"/>
</dbReference>
<dbReference type="PRINTS" id="PR01790">
    <property type="entry name" value="SMP30FAMILY"/>
</dbReference>
<feature type="binding site" evidence="4">
    <location>
        <position position="117"/>
    </location>
    <ligand>
        <name>substrate</name>
    </ligand>
</feature>
<dbReference type="InterPro" id="IPR013658">
    <property type="entry name" value="SGL"/>
</dbReference>
<dbReference type="Proteomes" id="UP000295636">
    <property type="component" value="Unassembled WGS sequence"/>
</dbReference>
<reference evidence="6 7" key="1">
    <citation type="submission" date="2019-03" db="EMBL/GenBank/DDBJ databases">
        <title>This is whole genome sequence of Paenibacillus sp MS74 strain.</title>
        <authorList>
            <person name="Trinh H.N."/>
        </authorList>
    </citation>
    <scope>NUCLEOTIDE SEQUENCE [LARGE SCALE GENOMIC DNA]</scope>
    <source>
        <strain evidence="6 7">MS74</strain>
    </source>
</reference>
<feature type="binding site" evidence="4">
    <location>
        <position position="31"/>
    </location>
    <ligand>
        <name>a divalent metal cation</name>
        <dbReference type="ChEBI" id="CHEBI:60240"/>
    </ligand>
</feature>
<comment type="caution">
    <text evidence="6">The sequence shown here is derived from an EMBL/GenBank/DDBJ whole genome shotgun (WGS) entry which is preliminary data.</text>
</comment>
<comment type="similarity">
    <text evidence="1">Belongs to the SMP-30/CGR1 family.</text>
</comment>
<feature type="binding site" evidence="4">
    <location>
        <position position="169"/>
    </location>
    <ligand>
        <name>a divalent metal cation</name>
        <dbReference type="ChEBI" id="CHEBI:60240"/>
    </ligand>
</feature>
<gene>
    <name evidence="6" type="ORF">E1757_11000</name>
</gene>
<dbReference type="SUPFAM" id="SSF63829">
    <property type="entry name" value="Calcium-dependent phosphotriesterase"/>
    <property type="match status" value="1"/>
</dbReference>
<dbReference type="GO" id="GO:0046872">
    <property type="term" value="F:metal ion binding"/>
    <property type="evidence" value="ECO:0007669"/>
    <property type="project" value="UniProtKB-KW"/>
</dbReference>
<organism evidence="6 7">
    <name type="scientific">Paenibacillus piri</name>
    <dbReference type="NCBI Taxonomy" id="2547395"/>
    <lineage>
        <taxon>Bacteria</taxon>
        <taxon>Bacillati</taxon>
        <taxon>Bacillota</taxon>
        <taxon>Bacilli</taxon>
        <taxon>Bacillales</taxon>
        <taxon>Paenibacillaceae</taxon>
        <taxon>Paenibacillus</taxon>
    </lineage>
</organism>
<comment type="cofactor">
    <cofactor evidence="4">
        <name>Zn(2+)</name>
        <dbReference type="ChEBI" id="CHEBI:29105"/>
    </cofactor>
    <text evidence="4">Binds 1 divalent metal cation per subunit.</text>
</comment>
<accession>A0A4R5KQK3</accession>
<proteinExistence type="inferred from homology"/>
<dbReference type="RefSeq" id="WP_133227734.1">
    <property type="nucleotide sequence ID" value="NZ_SMRT01000004.1"/>
</dbReference>
<dbReference type="PANTHER" id="PTHR47572">
    <property type="entry name" value="LIPOPROTEIN-RELATED"/>
    <property type="match status" value="1"/>
</dbReference>
<dbReference type="InterPro" id="IPR005511">
    <property type="entry name" value="SMP-30"/>
</dbReference>
<dbReference type="InterPro" id="IPR051262">
    <property type="entry name" value="SMP-30/CGR1_Lactonase"/>
</dbReference>
<evidence type="ECO:0000259" key="5">
    <source>
        <dbReference type="Pfam" id="PF08450"/>
    </source>
</evidence>
<protein>
    <submittedName>
        <fullName evidence="6">SMP-30/gluconolactonase/LRE family protein</fullName>
    </submittedName>
</protein>
<dbReference type="InterPro" id="IPR011042">
    <property type="entry name" value="6-blade_b-propeller_TolB-like"/>
</dbReference>
<evidence type="ECO:0000256" key="2">
    <source>
        <dbReference type="ARBA" id="ARBA00022801"/>
    </source>
</evidence>
<keyword evidence="7" id="KW-1185">Reference proteome</keyword>
<feature type="binding site" evidence="4">
    <location>
        <position position="220"/>
    </location>
    <ligand>
        <name>a divalent metal cation</name>
        <dbReference type="ChEBI" id="CHEBI:60240"/>
    </ligand>
</feature>
<evidence type="ECO:0000256" key="1">
    <source>
        <dbReference type="ARBA" id="ARBA00008853"/>
    </source>
</evidence>
<dbReference type="Pfam" id="PF08450">
    <property type="entry name" value="SGL"/>
    <property type="match status" value="1"/>
</dbReference>
<keyword evidence="4" id="KW-0479">Metal-binding</keyword>
<evidence type="ECO:0000313" key="7">
    <source>
        <dbReference type="Proteomes" id="UP000295636"/>
    </source>
</evidence>
<evidence type="ECO:0000313" key="6">
    <source>
        <dbReference type="EMBL" id="TDF98033.1"/>
    </source>
</evidence>
<keyword evidence="4" id="KW-0862">Zinc</keyword>
<dbReference type="OrthoDB" id="2633250at2"/>
<feature type="domain" description="SMP-30/Gluconolactonase/LRE-like region" evidence="5">
    <location>
        <begin position="29"/>
        <end position="279"/>
    </location>
</feature>
<feature type="active site" description="Proton donor/acceptor" evidence="3">
    <location>
        <position position="220"/>
    </location>
</feature>
<sequence>MNIIRYSDRLDELISPGETAQKLASGFGFAEGPAWCPHTNRLYLTDFMNYRIYTWSHEDGLRLFREPSGRAVGLAVDAEGRLLSCETEPRRISRTEQDGTVTVLVTHYQGSRINNTNDVIVKKDGTIYFSDPYSTALGAPRDLSFNGVYRYDPKTDTLAAVVEDFNRPNGLAFSPDESLLYIDDTNEQNVKVYEVAPDGSLCNGRPFAELDTAAGPGAADGMKVDERGNVYVTGPGGIWIFAPSGERLGRIELPEVAANLCFGTPPESPLGNTLFITATSSLYSLKLNVRGAV</sequence>